<evidence type="ECO:0000313" key="2">
    <source>
        <dbReference type="EMBL" id="KZV29817.1"/>
    </source>
</evidence>
<proteinExistence type="predicted"/>
<feature type="compositionally biased region" description="Polar residues" evidence="1">
    <location>
        <begin position="71"/>
        <end position="87"/>
    </location>
</feature>
<name>A0A2Z7BCZ9_9LAMI</name>
<protein>
    <submittedName>
        <fullName evidence="2">Uncharacterized protein</fullName>
    </submittedName>
</protein>
<keyword evidence="3" id="KW-1185">Reference proteome</keyword>
<reference evidence="2 3" key="1">
    <citation type="journal article" date="2015" name="Proc. Natl. Acad. Sci. U.S.A.">
        <title>The resurrection genome of Boea hygrometrica: A blueprint for survival of dehydration.</title>
        <authorList>
            <person name="Xiao L."/>
            <person name="Yang G."/>
            <person name="Zhang L."/>
            <person name="Yang X."/>
            <person name="Zhao S."/>
            <person name="Ji Z."/>
            <person name="Zhou Q."/>
            <person name="Hu M."/>
            <person name="Wang Y."/>
            <person name="Chen M."/>
            <person name="Xu Y."/>
            <person name="Jin H."/>
            <person name="Xiao X."/>
            <person name="Hu G."/>
            <person name="Bao F."/>
            <person name="Hu Y."/>
            <person name="Wan P."/>
            <person name="Li L."/>
            <person name="Deng X."/>
            <person name="Kuang T."/>
            <person name="Xiang C."/>
            <person name="Zhu J.K."/>
            <person name="Oliver M.J."/>
            <person name="He Y."/>
        </authorList>
    </citation>
    <scope>NUCLEOTIDE SEQUENCE [LARGE SCALE GENOMIC DNA]</scope>
    <source>
        <strain evidence="3">cv. XS01</strain>
    </source>
</reference>
<sequence length="364" mass="40914">MVNTPKRQSHGFAIQISVLVQNVVKENLGELVKLHPQKVLTSKSVQTYIKKNLDVKSTGETSTKQEDTARNNEGSETQIAQTVGQETQDVKKKSATAEAETKKKNLEKKIVPSQTVDAGSKNAPADSSSQQLDLDSCPRGGQNKRGGTKRKQVVESSDSESTISLSLQILQQKRGHKGLRHNRSLLVTRVIPSLVRHQNNSLEINWVTHFQPKINPAVKGKEVLVPCNKPTPVEEHYQLVLNSTRDDVSARMDVFDEWVHFQKSETEQVSEFFERRLLIMYKLYELEVQKSIEEHRANFKPTEPSVNYYYMCIQFLSNELREISGIHRAQRVLAGLPIEAPEASIAGDAVGSNTFQLTWSSIAQ</sequence>
<evidence type="ECO:0000313" key="3">
    <source>
        <dbReference type="Proteomes" id="UP000250235"/>
    </source>
</evidence>
<feature type="region of interest" description="Disordered" evidence="1">
    <location>
        <begin position="56"/>
        <end position="158"/>
    </location>
</feature>
<evidence type="ECO:0000256" key="1">
    <source>
        <dbReference type="SAM" id="MobiDB-lite"/>
    </source>
</evidence>
<gene>
    <name evidence="2" type="ORF">F511_25022</name>
</gene>
<accession>A0A2Z7BCZ9</accession>
<dbReference type="EMBL" id="KV008986">
    <property type="protein sequence ID" value="KZV29817.1"/>
    <property type="molecule type" value="Genomic_DNA"/>
</dbReference>
<feature type="compositionally biased region" description="Low complexity" evidence="1">
    <location>
        <begin position="126"/>
        <end position="135"/>
    </location>
</feature>
<dbReference type="Proteomes" id="UP000250235">
    <property type="component" value="Unassembled WGS sequence"/>
</dbReference>
<dbReference type="AlphaFoldDB" id="A0A2Z7BCZ9"/>
<feature type="compositionally biased region" description="Basic and acidic residues" evidence="1">
    <location>
        <begin position="99"/>
        <end position="110"/>
    </location>
</feature>
<organism evidence="2 3">
    <name type="scientific">Dorcoceras hygrometricum</name>
    <dbReference type="NCBI Taxonomy" id="472368"/>
    <lineage>
        <taxon>Eukaryota</taxon>
        <taxon>Viridiplantae</taxon>
        <taxon>Streptophyta</taxon>
        <taxon>Embryophyta</taxon>
        <taxon>Tracheophyta</taxon>
        <taxon>Spermatophyta</taxon>
        <taxon>Magnoliopsida</taxon>
        <taxon>eudicotyledons</taxon>
        <taxon>Gunneridae</taxon>
        <taxon>Pentapetalae</taxon>
        <taxon>asterids</taxon>
        <taxon>lamiids</taxon>
        <taxon>Lamiales</taxon>
        <taxon>Gesneriaceae</taxon>
        <taxon>Didymocarpoideae</taxon>
        <taxon>Trichosporeae</taxon>
        <taxon>Loxocarpinae</taxon>
        <taxon>Dorcoceras</taxon>
    </lineage>
</organism>